<accession>A0ABT9PDT6</accession>
<organism evidence="2 3">
    <name type="scientific">Kineosporia succinea</name>
    <dbReference type="NCBI Taxonomy" id="84632"/>
    <lineage>
        <taxon>Bacteria</taxon>
        <taxon>Bacillati</taxon>
        <taxon>Actinomycetota</taxon>
        <taxon>Actinomycetes</taxon>
        <taxon>Kineosporiales</taxon>
        <taxon>Kineosporiaceae</taxon>
        <taxon>Kineosporia</taxon>
    </lineage>
</organism>
<feature type="region of interest" description="Disordered" evidence="1">
    <location>
        <begin position="1"/>
        <end position="33"/>
    </location>
</feature>
<name>A0ABT9PDT6_9ACTN</name>
<dbReference type="Proteomes" id="UP001235712">
    <property type="component" value="Unassembled WGS sequence"/>
</dbReference>
<feature type="compositionally biased region" description="Pro residues" evidence="1">
    <location>
        <begin position="1"/>
        <end position="14"/>
    </location>
</feature>
<feature type="region of interest" description="Disordered" evidence="1">
    <location>
        <begin position="84"/>
        <end position="107"/>
    </location>
</feature>
<dbReference type="PROSITE" id="PS51318">
    <property type="entry name" value="TAT"/>
    <property type="match status" value="1"/>
</dbReference>
<protein>
    <submittedName>
        <fullName evidence="2">Uncharacterized protein (DUF1800 family)</fullName>
    </submittedName>
</protein>
<sequence>MHELSPPPPPPPPAGTRRSRRVAEPPNVSRRNLVLAGGTGTVAAAATAALLLRPSGGDAAAQGQVSLTGAPALTAAQQKANATEAAEVAEAAETTGATTSSSSTSSAPKATAAAWSMDSDLDPALLLSRATYGHTTASAAELKKLGPKKWLEWQLKPAKIADPGVKAVDAYWPQLKRTIAQVTSATDDKQYWMPLMGDHVGRAIWSRRQLFEVMVDFWSNHLNVFPSDAPGGTYETRHAYQRDVIRKNALGTFEAMLLASAFHPTMLAYLNGNGSTGKEPNENYARELLELHTVGVDAGYTERDVQKGALLLTGWKLTDELAATYVPANHYVGALKVFGFSTANSSGSAGKAAQRAYVRHLARHPKTAQHLARKLAVRFVSDNPPAALVRRMAAAYTQHGTAIAPVLRVLFSSAEFGASKGKKVRRPLEQLVATARVLDLKPATDPIGLLDLVQISRGCGHGPISWPQPNGYDDSAASYQSPAAALSIFNTTSAWLLGGGARLKNPGVVGFLKNPPTTRTAVVTAVAQKLLGRKPTTGERKAVTTLLDSAKLGGRALPTTFGAGSGEQRETIYLTAQLLLSSPAHLTR</sequence>
<dbReference type="EMBL" id="JAUSQZ010000001">
    <property type="protein sequence ID" value="MDP9830874.1"/>
    <property type="molecule type" value="Genomic_DNA"/>
</dbReference>
<dbReference type="Pfam" id="PF08811">
    <property type="entry name" value="DUF1800"/>
    <property type="match status" value="1"/>
</dbReference>
<dbReference type="RefSeq" id="WP_307250108.1">
    <property type="nucleotide sequence ID" value="NZ_JAUSQZ010000001.1"/>
</dbReference>
<evidence type="ECO:0000313" key="2">
    <source>
        <dbReference type="EMBL" id="MDP9830874.1"/>
    </source>
</evidence>
<proteinExistence type="predicted"/>
<gene>
    <name evidence="2" type="ORF">J2S57_006623</name>
</gene>
<evidence type="ECO:0000313" key="3">
    <source>
        <dbReference type="Proteomes" id="UP001235712"/>
    </source>
</evidence>
<dbReference type="InterPro" id="IPR006311">
    <property type="entry name" value="TAT_signal"/>
</dbReference>
<keyword evidence="3" id="KW-1185">Reference proteome</keyword>
<evidence type="ECO:0000256" key="1">
    <source>
        <dbReference type="SAM" id="MobiDB-lite"/>
    </source>
</evidence>
<comment type="caution">
    <text evidence="2">The sequence shown here is derived from an EMBL/GenBank/DDBJ whole genome shotgun (WGS) entry which is preliminary data.</text>
</comment>
<dbReference type="InterPro" id="IPR014917">
    <property type="entry name" value="DUF1800"/>
</dbReference>
<reference evidence="2 3" key="1">
    <citation type="submission" date="2023-07" db="EMBL/GenBank/DDBJ databases">
        <title>Sequencing the genomes of 1000 actinobacteria strains.</title>
        <authorList>
            <person name="Klenk H.-P."/>
        </authorList>
    </citation>
    <scope>NUCLEOTIDE SEQUENCE [LARGE SCALE GENOMIC DNA]</scope>
    <source>
        <strain evidence="2 3">DSM 44388</strain>
    </source>
</reference>